<gene>
    <name evidence="2" type="ORF">POCULU_LOCUS4417</name>
</gene>
<evidence type="ECO:0000256" key="1">
    <source>
        <dbReference type="SAM" id="MobiDB-lite"/>
    </source>
</evidence>
<evidence type="ECO:0000313" key="3">
    <source>
        <dbReference type="Proteomes" id="UP000789572"/>
    </source>
</evidence>
<dbReference type="EMBL" id="CAJVPJ010000571">
    <property type="protein sequence ID" value="CAG8538560.1"/>
    <property type="molecule type" value="Genomic_DNA"/>
</dbReference>
<keyword evidence="3" id="KW-1185">Reference proteome</keyword>
<sequence length="83" mass="9493">MMWSMRSNGSLDGWPPETTVGILLANGINRFTKDAVEEAESSRYHIILVGKNNLINEIRGYQPRQQQLDSGRTSELQVQFKRN</sequence>
<reference evidence="2" key="1">
    <citation type="submission" date="2021-06" db="EMBL/GenBank/DDBJ databases">
        <authorList>
            <person name="Kallberg Y."/>
            <person name="Tangrot J."/>
            <person name="Rosling A."/>
        </authorList>
    </citation>
    <scope>NUCLEOTIDE SEQUENCE</scope>
    <source>
        <strain evidence="2">IA702</strain>
    </source>
</reference>
<organism evidence="2 3">
    <name type="scientific">Paraglomus occultum</name>
    <dbReference type="NCBI Taxonomy" id="144539"/>
    <lineage>
        <taxon>Eukaryota</taxon>
        <taxon>Fungi</taxon>
        <taxon>Fungi incertae sedis</taxon>
        <taxon>Mucoromycota</taxon>
        <taxon>Glomeromycotina</taxon>
        <taxon>Glomeromycetes</taxon>
        <taxon>Paraglomerales</taxon>
        <taxon>Paraglomeraceae</taxon>
        <taxon>Paraglomus</taxon>
    </lineage>
</organism>
<name>A0A9N9APW7_9GLOM</name>
<dbReference type="AlphaFoldDB" id="A0A9N9APW7"/>
<protein>
    <submittedName>
        <fullName evidence="2">408_t:CDS:1</fullName>
    </submittedName>
</protein>
<feature type="compositionally biased region" description="Polar residues" evidence="1">
    <location>
        <begin position="64"/>
        <end position="77"/>
    </location>
</feature>
<comment type="caution">
    <text evidence="2">The sequence shown here is derived from an EMBL/GenBank/DDBJ whole genome shotgun (WGS) entry which is preliminary data.</text>
</comment>
<dbReference type="Proteomes" id="UP000789572">
    <property type="component" value="Unassembled WGS sequence"/>
</dbReference>
<accession>A0A9N9APW7</accession>
<feature type="region of interest" description="Disordered" evidence="1">
    <location>
        <begin position="64"/>
        <end position="83"/>
    </location>
</feature>
<evidence type="ECO:0000313" key="2">
    <source>
        <dbReference type="EMBL" id="CAG8538560.1"/>
    </source>
</evidence>
<proteinExistence type="predicted"/>